<gene>
    <name evidence="2" type="ORF">ATC70_005305</name>
</gene>
<sequence>MQPSAAHKSKAMQFMELREQLKQLEQTTVKLSDNMDTTIKQVPSIRKLTTLQSAVFLSAGRVLNPPPEATPKRQ</sequence>
<dbReference type="EMBL" id="JASEJX010000033">
    <property type="protein sequence ID" value="KAK4510870.1"/>
    <property type="molecule type" value="Genomic_DNA"/>
</dbReference>
<comment type="caution">
    <text evidence="2">The sequence shown here is derived from an EMBL/GenBank/DDBJ whole genome shotgun (WGS) entry which is preliminary data.</text>
</comment>
<dbReference type="RefSeq" id="XP_064677536.1">
    <property type="nucleotide sequence ID" value="XM_064824600.1"/>
</dbReference>
<name>A0AAN7DAG2_9FUNG</name>
<protein>
    <submittedName>
        <fullName evidence="2">Uncharacterized protein</fullName>
    </submittedName>
</protein>
<dbReference type="GeneID" id="89948991"/>
<evidence type="ECO:0000256" key="1">
    <source>
        <dbReference type="SAM" id="Coils"/>
    </source>
</evidence>
<proteinExistence type="predicted"/>
<organism evidence="2 3">
    <name type="scientific">Mucor velutinosus</name>
    <dbReference type="NCBI Taxonomy" id="708070"/>
    <lineage>
        <taxon>Eukaryota</taxon>
        <taxon>Fungi</taxon>
        <taxon>Fungi incertae sedis</taxon>
        <taxon>Mucoromycota</taxon>
        <taxon>Mucoromycotina</taxon>
        <taxon>Mucoromycetes</taxon>
        <taxon>Mucorales</taxon>
        <taxon>Mucorineae</taxon>
        <taxon>Mucoraceae</taxon>
        <taxon>Mucor</taxon>
    </lineage>
</organism>
<feature type="coiled-coil region" evidence="1">
    <location>
        <begin position="7"/>
        <end position="41"/>
    </location>
</feature>
<dbReference type="Proteomes" id="UP001304243">
    <property type="component" value="Unassembled WGS sequence"/>
</dbReference>
<keyword evidence="3" id="KW-1185">Reference proteome</keyword>
<keyword evidence="1" id="KW-0175">Coiled coil</keyword>
<dbReference type="AlphaFoldDB" id="A0AAN7DAG2"/>
<evidence type="ECO:0000313" key="2">
    <source>
        <dbReference type="EMBL" id="KAK4510870.1"/>
    </source>
</evidence>
<evidence type="ECO:0000313" key="3">
    <source>
        <dbReference type="Proteomes" id="UP001304243"/>
    </source>
</evidence>
<reference evidence="2 3" key="1">
    <citation type="submission" date="2022-11" db="EMBL/GenBank/DDBJ databases">
        <title>Mucor velutinosus strain NIH1002 WGS.</title>
        <authorList>
            <person name="Subramanian P."/>
            <person name="Mullikin J.C."/>
            <person name="Segre J.A."/>
            <person name="Zelazny A.M."/>
        </authorList>
    </citation>
    <scope>NUCLEOTIDE SEQUENCE [LARGE SCALE GENOMIC DNA]</scope>
    <source>
        <strain evidence="2 3">NIH1002</strain>
    </source>
</reference>
<accession>A0AAN7DAG2</accession>